<keyword evidence="1" id="KW-0812">Transmembrane</keyword>
<sequence>MESGLAFSTTLNNLGVSNGADFLASWLQTLLTALPFALVLIITVSLTIKPRVERFLKS</sequence>
<evidence type="ECO:0000256" key="1">
    <source>
        <dbReference type="SAM" id="Phobius"/>
    </source>
</evidence>
<accession>R9PSH7</accession>
<gene>
    <name evidence="2" type="ORF">AALB_4384</name>
</gene>
<protein>
    <recommendedName>
        <fullName evidence="4">DUF2798 domain-containing protein</fullName>
    </recommendedName>
</protein>
<dbReference type="Pfam" id="PF11391">
    <property type="entry name" value="DUF2798"/>
    <property type="match status" value="1"/>
</dbReference>
<dbReference type="AlphaFoldDB" id="R9PSH7"/>
<keyword evidence="3" id="KW-1185">Reference proteome</keyword>
<dbReference type="InterPro" id="IPR021529">
    <property type="entry name" value="DUF2798"/>
</dbReference>
<feature type="transmembrane region" description="Helical" evidence="1">
    <location>
        <begin position="26"/>
        <end position="48"/>
    </location>
</feature>
<proteinExistence type="predicted"/>
<organism evidence="2 3">
    <name type="scientific">Agarivorans albus MKT 106</name>
    <dbReference type="NCBI Taxonomy" id="1331007"/>
    <lineage>
        <taxon>Bacteria</taxon>
        <taxon>Pseudomonadati</taxon>
        <taxon>Pseudomonadota</taxon>
        <taxon>Gammaproteobacteria</taxon>
        <taxon>Alteromonadales</taxon>
        <taxon>Alteromonadaceae</taxon>
        <taxon>Agarivorans</taxon>
    </lineage>
</organism>
<dbReference type="EMBL" id="BARX01000058">
    <property type="protein sequence ID" value="GAD04304.1"/>
    <property type="molecule type" value="Genomic_DNA"/>
</dbReference>
<keyword evidence="1" id="KW-0472">Membrane</keyword>
<reference evidence="2" key="1">
    <citation type="journal article" date="2013" name="Genome Announc.">
        <title>Draft Genome Sequence of Agarivorans albus Strain MKT 106T, an Agarolytic Marine Bacterium.</title>
        <authorList>
            <person name="Yasuike M."/>
            <person name="Nakamura Y."/>
            <person name="Kai W."/>
            <person name="Fujiwara A."/>
            <person name="Fukui Y."/>
            <person name="Satomi M."/>
            <person name="Sano M."/>
        </authorList>
    </citation>
    <scope>NUCLEOTIDE SEQUENCE [LARGE SCALE GENOMIC DNA]</scope>
</reference>
<evidence type="ECO:0000313" key="2">
    <source>
        <dbReference type="EMBL" id="GAD04304.1"/>
    </source>
</evidence>
<name>R9PSH7_AGAAL</name>
<evidence type="ECO:0000313" key="3">
    <source>
        <dbReference type="Proteomes" id="UP000014461"/>
    </source>
</evidence>
<comment type="caution">
    <text evidence="2">The sequence shown here is derived from an EMBL/GenBank/DDBJ whole genome shotgun (WGS) entry which is preliminary data.</text>
</comment>
<keyword evidence="1" id="KW-1133">Transmembrane helix</keyword>
<evidence type="ECO:0008006" key="4">
    <source>
        <dbReference type="Google" id="ProtNLM"/>
    </source>
</evidence>
<dbReference type="Proteomes" id="UP000014461">
    <property type="component" value="Unassembled WGS sequence"/>
</dbReference>